<dbReference type="Pfam" id="PF12697">
    <property type="entry name" value="Abhydrolase_6"/>
    <property type="match status" value="1"/>
</dbReference>
<dbReference type="SUPFAM" id="SSF53474">
    <property type="entry name" value="alpha/beta-Hydrolases"/>
    <property type="match status" value="1"/>
</dbReference>
<sequence>MNDSFRNADNAAGTSPAGRFVEVEGVRLHYVEQGAGQPVVFLHGGILSSGDYAAVLELAAPGFRAIAFDRPGYGRSERPSGRTVTPADQARLLRGALRKIGAEQPILVGHSWSGALVLAYALAYPADVSGLVLLAPGAYGGEAYPAGKADYAIARAVRVPFLGRLLFALLFRPLGRLAMKPMLRATFAPDPVPPGYAESAKALWLRFGQFRANREDVAAFEPAVDALCSRYGEIRLPAAVVIGDSDPFHPDLQARRLHREIPDAEWIELPGTGHMLPLTRPDAVVDAVRRIAARVSARTLPANP</sequence>
<accession>A0ABW2V472</accession>
<proteinExistence type="predicted"/>
<dbReference type="PANTHER" id="PTHR43798">
    <property type="entry name" value="MONOACYLGLYCEROL LIPASE"/>
    <property type="match status" value="1"/>
</dbReference>
<dbReference type="PANTHER" id="PTHR43798:SF33">
    <property type="entry name" value="HYDROLASE, PUTATIVE (AFU_ORTHOLOGUE AFUA_2G14860)-RELATED"/>
    <property type="match status" value="1"/>
</dbReference>
<dbReference type="EMBL" id="JBHTGQ010000018">
    <property type="protein sequence ID" value="MFC7749845.1"/>
    <property type="molecule type" value="Genomic_DNA"/>
</dbReference>
<dbReference type="InterPro" id="IPR000073">
    <property type="entry name" value="AB_hydrolase_1"/>
</dbReference>
<dbReference type="PRINTS" id="PR00111">
    <property type="entry name" value="ABHYDROLASE"/>
</dbReference>
<evidence type="ECO:0000313" key="2">
    <source>
        <dbReference type="EMBL" id="MFC7749845.1"/>
    </source>
</evidence>
<evidence type="ECO:0000313" key="3">
    <source>
        <dbReference type="Proteomes" id="UP001596528"/>
    </source>
</evidence>
<organism evidence="2 3">
    <name type="scientific">Paenibacillus thermoaerophilus</name>
    <dbReference type="NCBI Taxonomy" id="1215385"/>
    <lineage>
        <taxon>Bacteria</taxon>
        <taxon>Bacillati</taxon>
        <taxon>Bacillota</taxon>
        <taxon>Bacilli</taxon>
        <taxon>Bacillales</taxon>
        <taxon>Paenibacillaceae</taxon>
        <taxon>Paenibacillus</taxon>
    </lineage>
</organism>
<reference evidence="3" key="1">
    <citation type="journal article" date="2019" name="Int. J. Syst. Evol. Microbiol.">
        <title>The Global Catalogue of Microorganisms (GCM) 10K type strain sequencing project: providing services to taxonomists for standard genome sequencing and annotation.</title>
        <authorList>
            <consortium name="The Broad Institute Genomics Platform"/>
            <consortium name="The Broad Institute Genome Sequencing Center for Infectious Disease"/>
            <person name="Wu L."/>
            <person name="Ma J."/>
        </authorList>
    </citation>
    <scope>NUCLEOTIDE SEQUENCE [LARGE SCALE GENOMIC DNA]</scope>
    <source>
        <strain evidence="3">JCM 18657</strain>
    </source>
</reference>
<dbReference type="InterPro" id="IPR050266">
    <property type="entry name" value="AB_hydrolase_sf"/>
</dbReference>
<keyword evidence="3" id="KW-1185">Reference proteome</keyword>
<dbReference type="RefSeq" id="WP_138788144.1">
    <property type="nucleotide sequence ID" value="NZ_JBHTGQ010000018.1"/>
</dbReference>
<dbReference type="InterPro" id="IPR000639">
    <property type="entry name" value="Epox_hydrolase-like"/>
</dbReference>
<evidence type="ECO:0000259" key="1">
    <source>
        <dbReference type="Pfam" id="PF12697"/>
    </source>
</evidence>
<dbReference type="InterPro" id="IPR029058">
    <property type="entry name" value="AB_hydrolase_fold"/>
</dbReference>
<dbReference type="PRINTS" id="PR00412">
    <property type="entry name" value="EPOXHYDRLASE"/>
</dbReference>
<feature type="domain" description="AB hydrolase-1" evidence="1">
    <location>
        <begin position="39"/>
        <end position="287"/>
    </location>
</feature>
<comment type="caution">
    <text evidence="2">The sequence shown here is derived from an EMBL/GenBank/DDBJ whole genome shotgun (WGS) entry which is preliminary data.</text>
</comment>
<dbReference type="Proteomes" id="UP001596528">
    <property type="component" value="Unassembled WGS sequence"/>
</dbReference>
<keyword evidence="2" id="KW-0378">Hydrolase</keyword>
<dbReference type="GO" id="GO:0016787">
    <property type="term" value="F:hydrolase activity"/>
    <property type="evidence" value="ECO:0007669"/>
    <property type="project" value="UniProtKB-KW"/>
</dbReference>
<name>A0ABW2V472_9BACL</name>
<protein>
    <submittedName>
        <fullName evidence="2">Alpha/beta fold hydrolase</fullName>
    </submittedName>
</protein>
<gene>
    <name evidence="2" type="ORF">ACFQWB_07820</name>
</gene>
<dbReference type="Gene3D" id="3.40.50.1820">
    <property type="entry name" value="alpha/beta hydrolase"/>
    <property type="match status" value="1"/>
</dbReference>